<organism evidence="2 3">
    <name type="scientific">Tunturiibacter lichenicola</name>
    <dbReference type="NCBI Taxonomy" id="2051959"/>
    <lineage>
        <taxon>Bacteria</taxon>
        <taxon>Pseudomonadati</taxon>
        <taxon>Acidobacteriota</taxon>
        <taxon>Terriglobia</taxon>
        <taxon>Terriglobales</taxon>
        <taxon>Acidobacteriaceae</taxon>
        <taxon>Tunturiibacter</taxon>
    </lineage>
</organism>
<feature type="signal peptide" evidence="1">
    <location>
        <begin position="1"/>
        <end position="20"/>
    </location>
</feature>
<dbReference type="AlphaFoldDB" id="A0A852VFZ2"/>
<feature type="chain" id="PRO_5033049037" description="DUF4197 domain-containing protein" evidence="1">
    <location>
        <begin position="21"/>
        <end position="237"/>
    </location>
</feature>
<protein>
    <recommendedName>
        <fullName evidence="4">DUF4197 domain-containing protein</fullName>
    </recommendedName>
</protein>
<evidence type="ECO:0000256" key="1">
    <source>
        <dbReference type="SAM" id="SignalP"/>
    </source>
</evidence>
<gene>
    <name evidence="2" type="ORF">HDF08_002652</name>
</gene>
<dbReference type="Pfam" id="PF13852">
    <property type="entry name" value="DUF4197"/>
    <property type="match status" value="1"/>
</dbReference>
<proteinExistence type="predicted"/>
<dbReference type="Proteomes" id="UP000564385">
    <property type="component" value="Unassembled WGS sequence"/>
</dbReference>
<reference evidence="2 3" key="1">
    <citation type="submission" date="2020-07" db="EMBL/GenBank/DDBJ databases">
        <title>Genomic Encyclopedia of Type Strains, Phase IV (KMG-V): Genome sequencing to study the core and pangenomes of soil and plant-associated prokaryotes.</title>
        <authorList>
            <person name="Whitman W."/>
        </authorList>
    </citation>
    <scope>NUCLEOTIDE SEQUENCE [LARGE SCALE GENOMIC DNA]</scope>
    <source>
        <strain evidence="2 3">M8UP22</strain>
    </source>
</reference>
<evidence type="ECO:0000313" key="3">
    <source>
        <dbReference type="Proteomes" id="UP000564385"/>
    </source>
</evidence>
<dbReference type="EMBL" id="JACCCU010000002">
    <property type="protein sequence ID" value="NYF90550.1"/>
    <property type="molecule type" value="Genomic_DNA"/>
</dbReference>
<comment type="caution">
    <text evidence="2">The sequence shown here is derived from an EMBL/GenBank/DDBJ whole genome shotgun (WGS) entry which is preliminary data.</text>
</comment>
<dbReference type="InterPro" id="IPR025245">
    <property type="entry name" value="DUF4197"/>
</dbReference>
<keyword evidence="1" id="KW-0732">Signal</keyword>
<evidence type="ECO:0008006" key="4">
    <source>
        <dbReference type="Google" id="ProtNLM"/>
    </source>
</evidence>
<sequence length="237" mass="25220">MQIRSVHHLALLAVMMGSVAGNGWSSPKPVMGDVSTLTTAQASGGLKEALSRGVTAAVSETGRPGGFENNSLIKITMPEKLRTVEKGLRAIGMGAKVDEFEHSMNAAAEEAAPAAKSIFMDALKAMSFEDAKQIVMGGNTAGTDYFKRTTTSQVSEAFKPIIEREMAKTGVTEKFNAMMGSAPQMPFGKTPSVDINGYVLEKSVDGMFTMMGQEEAKIRTNPSAQVTPLLKSVFGKF</sequence>
<accession>A0A852VFZ2</accession>
<name>A0A852VFZ2_9BACT</name>
<evidence type="ECO:0000313" key="2">
    <source>
        <dbReference type="EMBL" id="NYF90550.1"/>
    </source>
</evidence>